<evidence type="ECO:0000313" key="9">
    <source>
        <dbReference type="Proteomes" id="UP000261500"/>
    </source>
</evidence>
<keyword evidence="9" id="KW-1185">Reference proteome</keyword>
<evidence type="ECO:0000256" key="1">
    <source>
        <dbReference type="ARBA" id="ARBA00022723"/>
    </source>
</evidence>
<dbReference type="CDD" id="cd09446">
    <property type="entry name" value="LIM_N_RAP"/>
    <property type="match status" value="1"/>
</dbReference>
<dbReference type="Gene3D" id="2.10.110.10">
    <property type="entry name" value="Cysteine Rich Protein"/>
    <property type="match status" value="1"/>
</dbReference>
<dbReference type="GO" id="GO:0071691">
    <property type="term" value="P:cardiac muscle thin filament assembly"/>
    <property type="evidence" value="ECO:0007669"/>
    <property type="project" value="TreeGrafter"/>
</dbReference>
<name>A0A3B3VJP0_9TELE</name>
<dbReference type="Proteomes" id="UP000261500">
    <property type="component" value="Unplaced"/>
</dbReference>
<evidence type="ECO:0000256" key="5">
    <source>
        <dbReference type="ARBA" id="ARBA00023203"/>
    </source>
</evidence>
<dbReference type="InterPro" id="IPR001781">
    <property type="entry name" value="Znf_LIM"/>
</dbReference>
<dbReference type="STRING" id="48699.ENSPLAP00000024999"/>
<dbReference type="SUPFAM" id="SSF57716">
    <property type="entry name" value="Glucocorticoid receptor-like (DNA-binding domain)"/>
    <property type="match status" value="1"/>
</dbReference>
<dbReference type="SMART" id="SM00227">
    <property type="entry name" value="NEBU"/>
    <property type="match status" value="42"/>
</dbReference>
<dbReference type="FunFam" id="2.10.110.10:FF:000110">
    <property type="entry name" value="Nebulin related anchoring protein"/>
    <property type="match status" value="1"/>
</dbReference>
<dbReference type="PROSITE" id="PS51216">
    <property type="entry name" value="NEBULIN"/>
    <property type="match status" value="28"/>
</dbReference>
<evidence type="ECO:0000313" key="8">
    <source>
        <dbReference type="Ensembl" id="ENSPLAP00000024999.1"/>
    </source>
</evidence>
<dbReference type="Ensembl" id="ENSPLAT00000001963.1">
    <property type="protein sequence ID" value="ENSPLAP00000024999.1"/>
    <property type="gene ID" value="ENSPLAG00000012206.1"/>
</dbReference>
<dbReference type="GO" id="GO:0051015">
    <property type="term" value="F:actin filament binding"/>
    <property type="evidence" value="ECO:0007669"/>
    <property type="project" value="InterPro"/>
</dbReference>
<dbReference type="GO" id="GO:0030018">
    <property type="term" value="C:Z disc"/>
    <property type="evidence" value="ECO:0007669"/>
    <property type="project" value="InterPro"/>
</dbReference>
<keyword evidence="3 6" id="KW-0862">Zinc</keyword>
<organism evidence="8 9">
    <name type="scientific">Poecilia latipinna</name>
    <name type="common">sailfin molly</name>
    <dbReference type="NCBI Taxonomy" id="48699"/>
    <lineage>
        <taxon>Eukaryota</taxon>
        <taxon>Metazoa</taxon>
        <taxon>Chordata</taxon>
        <taxon>Craniata</taxon>
        <taxon>Vertebrata</taxon>
        <taxon>Euteleostomi</taxon>
        <taxon>Actinopterygii</taxon>
        <taxon>Neopterygii</taxon>
        <taxon>Teleostei</taxon>
        <taxon>Neoteleostei</taxon>
        <taxon>Acanthomorphata</taxon>
        <taxon>Ovalentaria</taxon>
        <taxon>Atherinomorphae</taxon>
        <taxon>Cyprinodontiformes</taxon>
        <taxon>Poeciliidae</taxon>
        <taxon>Poeciliinae</taxon>
        <taxon>Poecilia</taxon>
    </lineage>
</organism>
<evidence type="ECO:0000256" key="3">
    <source>
        <dbReference type="ARBA" id="ARBA00022833"/>
    </source>
</evidence>
<dbReference type="PROSITE" id="PS50023">
    <property type="entry name" value="LIM_DOMAIN_2"/>
    <property type="match status" value="1"/>
</dbReference>
<evidence type="ECO:0000259" key="7">
    <source>
        <dbReference type="PROSITE" id="PS50023"/>
    </source>
</evidence>
<accession>A0A3B3VJP0</accession>
<dbReference type="GeneTree" id="ENSGT00940000158418"/>
<dbReference type="PANTHER" id="PTHR11039:SF39">
    <property type="entry name" value="NEBULIN-RELATED-ANCHORING PROTEIN"/>
    <property type="match status" value="1"/>
</dbReference>
<dbReference type="Pfam" id="PF00412">
    <property type="entry name" value="LIM"/>
    <property type="match status" value="1"/>
</dbReference>
<dbReference type="PANTHER" id="PTHR11039">
    <property type="entry name" value="NEBULIN"/>
    <property type="match status" value="1"/>
</dbReference>
<dbReference type="GO" id="GO:0046872">
    <property type="term" value="F:metal ion binding"/>
    <property type="evidence" value="ECO:0007669"/>
    <property type="project" value="UniProtKB-KW"/>
</dbReference>
<proteinExistence type="predicted"/>
<keyword evidence="2" id="KW-0677">Repeat</keyword>
<dbReference type="PROSITE" id="PS00478">
    <property type="entry name" value="LIM_DOMAIN_1"/>
    <property type="match status" value="1"/>
</dbReference>
<dbReference type="InterPro" id="IPR013998">
    <property type="entry name" value="Nebulin-like"/>
</dbReference>
<keyword evidence="1 6" id="KW-0479">Metal-binding</keyword>
<keyword evidence="4 6" id="KW-0440">LIM domain</keyword>
<feature type="domain" description="LIM zinc-binding" evidence="7">
    <location>
        <begin position="4"/>
        <end position="66"/>
    </location>
</feature>
<reference evidence="8" key="1">
    <citation type="submission" date="2025-08" db="UniProtKB">
        <authorList>
            <consortium name="Ensembl"/>
        </authorList>
    </citation>
    <scope>IDENTIFICATION</scope>
</reference>
<keyword evidence="5" id="KW-0009">Actin-binding</keyword>
<evidence type="ECO:0000256" key="2">
    <source>
        <dbReference type="ARBA" id="ARBA00022737"/>
    </source>
</evidence>
<dbReference type="SMART" id="SM00132">
    <property type="entry name" value="LIM"/>
    <property type="match status" value="1"/>
</dbReference>
<dbReference type="GO" id="GO:0036269">
    <property type="term" value="P:swimming behavior"/>
    <property type="evidence" value="ECO:0007669"/>
    <property type="project" value="Ensembl"/>
</dbReference>
<dbReference type="GO" id="GO:0060297">
    <property type="term" value="P:regulation of sarcomere organization"/>
    <property type="evidence" value="ECO:0007669"/>
    <property type="project" value="Ensembl"/>
</dbReference>
<sequence>LTMQSCARCGFVVYPAEKINCFHQNWHKACFHCDVCKMVLTPNNFVSHKKRPYCSVHNPRNNTFTSVYETPININAKKQSKATSELKYREDGDRFMSSFHSDTRSMEKARLASQVVSQVSSSESNWPIHLKEYEQSEGKGSFPAMITPGYQAVKNANALASSVEYKKGHEERVSKYTTFVDPPEVLLAKKQAQIVSDYAYTEEYEQQRGKGSFPAHLTPGYKVSKRATEQASDIKYRQMYEQEIKGKASSEAAAVELVHARENAENFSQIAYTEEYEQQRGKGSFPAMITPGYHLAKKAQEIASNLKYKKDLNKMKGTSHFHSLTSEDNLTLKNARKINKIVSEVEYKKDLENTKGHSINFCETPQFRNSAKIAQFTSDNKYKEKYTSDLKGHYEDSGFDKKTLHAMKARKLASDISYKQGQEQEQGEYNYPATLTPGYQSQRKLDPLKDKNYKQHIDQVKYKSVTDTPEIILAKKNAQLVSNLNYKAGYEKTKHQYTLSQDLPQIQHAKASAALCSDIKYKEEWEKTKSKACETGVDDLSVRAAKASRDLASDIKYKEYYMKNKEKAVGVNMSDSKTLHSLQVAKMSSDIEYKKGSKESQAQYSLPLDMINLSHAKKAQALASDLDYRTKLHDYTIMSDDIKVQQAKKAYSLQSENQYRSDLNWMKGVGWETEGCLNITQAKKAGELLSDAKGRQNEVHPESGTAERCKLAYKADTEQIIHQYTMTKDEPQFRQAKANADMLSGKVYKSQWEKQREKGFELRLDSLSILTAKAKQDLASDVKYKQEYEKSKGKVIGIKSVSDDSQMAHSALATKLQSDLHYKKNYEDTKTKYKYCNARILNINLLLSVSLDMLNISHAKKAQDLATDTKYRTFLHEYTTLPTDINVAWAKKAYDLQSDKQYRSDLNWMKGVGWEASKSLDVQQAKKASDLASEKKYRQDVSSLKFTSIEDTPEMKQAKLSNKLATDRLYREKGENIKHNYTVSEELPELVQARINARNISESQYKESWTKLRDGGYKLRLDAIPFQSAKASADILSDVKYREEFEKTKGKMIGLKGLQDDLNIAHSVHASKLQSDVSYKKDSANQLSKFHLPMDMVEVAHAKKAQSLVSDHDYRLSLHHYTSLPDDMKVQAAKRAYELQSERMYRSDLNFLRGAAWIATGALQIEESKRATDLISDKKYRQQPYKFRHTSVADSPDIVHAKLSGQITNERLYKEKGINDQHSYTITTERPEITQAKINASNFSEVRRFKESWHTLRAQGYKLTMQDIPFQAAKSSTGIASDYQYRHNHLLEKGKHIGVRSVTDDPHLLHCLQAGRLASDQEYRRDALSASGQYHLTPDMIHLVAAKNAQALASDQDYRTKLHEYTVLPDDMKVKWAKKAYNLQSEKQYKSDLSFMKGVAWDGVGTPQLEAAKKAGELISDKKYRQLPDRIKFTSVADSPDIIHAKTSYQQCSERLYKSGKNDEMHKYTLHPDDPDFIRAKINAQQISDKVYKASGEQVKTSGYDLRLDAIPFQTAKASRDIASDVHYKESHLKEKGQQVGLRCVEDDPKMVHSLAASKLQSNLEYKRQSKEERARYNIRPDQPEFLLAKKSQAQASDVTYRRKLHDYTCDPEQLTVKHAKQAYKLQSDVNYKSDLNWIRGVGWTPPGSHKAELARRAAELGLAEGVTADEAIAKYQHMMMVRNAAKDKSKRQ</sequence>
<dbReference type="InterPro" id="IPR000900">
    <property type="entry name" value="Nebulin_repeat"/>
</dbReference>
<dbReference type="InterPro" id="IPR055297">
    <property type="entry name" value="NEBU/NEBL"/>
</dbReference>
<evidence type="ECO:0000256" key="4">
    <source>
        <dbReference type="ARBA" id="ARBA00023038"/>
    </source>
</evidence>
<reference evidence="8" key="2">
    <citation type="submission" date="2025-09" db="UniProtKB">
        <authorList>
            <consortium name="Ensembl"/>
        </authorList>
    </citation>
    <scope>IDENTIFICATION</scope>
</reference>
<evidence type="ECO:0000256" key="6">
    <source>
        <dbReference type="PROSITE-ProRule" id="PRU00125"/>
    </source>
</evidence>
<dbReference type="PRINTS" id="PR00510">
    <property type="entry name" value="NEBULIN"/>
</dbReference>
<dbReference type="Pfam" id="PF00880">
    <property type="entry name" value="Nebulin"/>
    <property type="match status" value="20"/>
</dbReference>
<protein>
    <submittedName>
        <fullName evidence="8">Nebulin-related anchoring protein</fullName>
    </submittedName>
</protein>